<evidence type="ECO:0000256" key="2">
    <source>
        <dbReference type="ARBA" id="ARBA00010488"/>
    </source>
</evidence>
<dbReference type="GO" id="GO:0005886">
    <property type="term" value="C:plasma membrane"/>
    <property type="evidence" value="ECO:0007669"/>
    <property type="project" value="UniProtKB-SubCell"/>
</dbReference>
<keyword evidence="4 8" id="KW-0808">Transferase</keyword>
<dbReference type="InterPro" id="IPR043149">
    <property type="entry name" value="TagF_N"/>
</dbReference>
<dbReference type="PANTHER" id="PTHR37316">
    <property type="entry name" value="TEICHOIC ACID GLYCEROL-PHOSPHATE PRIMASE"/>
    <property type="match status" value="1"/>
</dbReference>
<dbReference type="Pfam" id="PF04464">
    <property type="entry name" value="Glyphos_transf"/>
    <property type="match status" value="1"/>
</dbReference>
<protein>
    <submittedName>
        <fullName evidence="8">CDP-glycerol glycerophosphotransferase</fullName>
    </submittedName>
</protein>
<gene>
    <name evidence="8" type="ORF">SAMN02745136_01840</name>
</gene>
<evidence type="ECO:0000256" key="4">
    <source>
        <dbReference type="ARBA" id="ARBA00022679"/>
    </source>
</evidence>
<proteinExistence type="inferred from homology"/>
<sequence>MTNMKLLNMYKKAKVIILNSYYSFYYYKARLNKKLILMESKNGGDLAGNMFHILLELSKPEYKEYTVYLSVLESKQVSIQNQLNKYGMGNIRITRTNSYHYYKYLATAKYLFTDTSFNRSYVKKEGQVITNTWHGTPLKKMGRDVEDRAYGIGNVQRNLLFADYLVYPNDYMKEKMIDAYMLNDLYEGTILNEGYPRNSVFFHKEIGQDIKRELGLEDKQVFIYMPTWRGTLVKKNTDHLLALIEYHLRPLDKALKDNQVLYVKLHPFVSKDADYSKYEHIKPYPDQYDTYEFLNMCDCLITDYSSVFYDFANTGKKIILFAYDETEYIKERGLYVSLDSLPFPVVKSVKNLVYELNSPKNYDDTQFLKECCTYDSPGAAERICRHVIKGEKQCREEKLPKNGKDTVILFGSALSKNGLTTALINLFNNIDLKKRNYFVTFNEQALKKAPLRLAQIPEEVGIYPMSSGESFTLFEAAAYLFYFKWNKENAFTEKYLDRLYKREWKKHFGDTHFDHVIQFAGYEKKVINLFQRYEGAKTIYVHSDMVAEMKTRGNQHYLTLKNAYQKYDNVAVITSDTVPPTLEISGREDNIVVINNCHAHKEVIRKSKEPLAFDVDTKCNITEQELKKILAGDKKKFITIGRFSPEKGHLMLMKAFEKFCVEYKDVCLIIIGGHGVLYNQTLEYAKNSEEEIIIIKSIKNPMPILKQCDFFILSSYYEGLGLTLLEADALGIPTMSTDIPGPRGFIKDYNGYLVEASESGLEMGMIAFMKGEVKAMNVDYGRYNRGAVEQFDSLFE</sequence>
<evidence type="ECO:0000256" key="5">
    <source>
        <dbReference type="ARBA" id="ARBA00022944"/>
    </source>
</evidence>
<dbReference type="STRING" id="1121322.SAMN02745136_01840"/>
<organism evidence="8 9">
    <name type="scientific">Anaerocolumna jejuensis DSM 15929</name>
    <dbReference type="NCBI Taxonomy" id="1121322"/>
    <lineage>
        <taxon>Bacteria</taxon>
        <taxon>Bacillati</taxon>
        <taxon>Bacillota</taxon>
        <taxon>Clostridia</taxon>
        <taxon>Lachnospirales</taxon>
        <taxon>Lachnospiraceae</taxon>
        <taxon>Anaerocolumna</taxon>
    </lineage>
</organism>
<dbReference type="Gene3D" id="3.40.50.12580">
    <property type="match status" value="1"/>
</dbReference>
<evidence type="ECO:0000259" key="7">
    <source>
        <dbReference type="Pfam" id="PF00534"/>
    </source>
</evidence>
<evidence type="ECO:0000256" key="6">
    <source>
        <dbReference type="ARBA" id="ARBA00023136"/>
    </source>
</evidence>
<dbReference type="GO" id="GO:0019350">
    <property type="term" value="P:teichoic acid biosynthetic process"/>
    <property type="evidence" value="ECO:0007669"/>
    <property type="project" value="UniProtKB-KW"/>
</dbReference>
<dbReference type="AlphaFoldDB" id="A0A1M6Q2C3"/>
<dbReference type="Pfam" id="PF00534">
    <property type="entry name" value="Glycos_transf_1"/>
    <property type="match status" value="1"/>
</dbReference>
<feature type="domain" description="Glycosyl transferase family 1" evidence="7">
    <location>
        <begin position="627"/>
        <end position="772"/>
    </location>
</feature>
<dbReference type="InterPro" id="IPR051612">
    <property type="entry name" value="Teichoic_Acid_Biosynth"/>
</dbReference>
<dbReference type="Gene3D" id="3.40.50.11820">
    <property type="match status" value="1"/>
</dbReference>
<name>A0A1M6Q2C3_9FIRM</name>
<evidence type="ECO:0000313" key="8">
    <source>
        <dbReference type="EMBL" id="SHK14365.1"/>
    </source>
</evidence>
<reference evidence="8 9" key="1">
    <citation type="submission" date="2016-11" db="EMBL/GenBank/DDBJ databases">
        <authorList>
            <person name="Jaros S."/>
            <person name="Januszkiewicz K."/>
            <person name="Wedrychowicz H."/>
        </authorList>
    </citation>
    <scope>NUCLEOTIDE SEQUENCE [LARGE SCALE GENOMIC DNA]</scope>
    <source>
        <strain evidence="8 9">DSM 15929</strain>
    </source>
</reference>
<dbReference type="InterPro" id="IPR007554">
    <property type="entry name" value="Glycerophosphate_synth"/>
</dbReference>
<keyword evidence="5" id="KW-0777">Teichoic acid biosynthesis</keyword>
<keyword evidence="9" id="KW-1185">Reference proteome</keyword>
<keyword evidence="6" id="KW-0472">Membrane</keyword>
<evidence type="ECO:0000256" key="1">
    <source>
        <dbReference type="ARBA" id="ARBA00004202"/>
    </source>
</evidence>
<comment type="subcellular location">
    <subcellularLocation>
        <location evidence="1">Cell membrane</location>
        <topology evidence="1">Peripheral membrane protein</topology>
    </subcellularLocation>
</comment>
<dbReference type="InterPro" id="IPR001296">
    <property type="entry name" value="Glyco_trans_1"/>
</dbReference>
<accession>A0A1M6Q2C3</accession>
<dbReference type="Proteomes" id="UP000184386">
    <property type="component" value="Unassembled WGS sequence"/>
</dbReference>
<keyword evidence="3" id="KW-1003">Cell membrane</keyword>
<dbReference type="InterPro" id="IPR043148">
    <property type="entry name" value="TagF_C"/>
</dbReference>
<dbReference type="SUPFAM" id="SSF53756">
    <property type="entry name" value="UDP-Glycosyltransferase/glycogen phosphorylase"/>
    <property type="match status" value="2"/>
</dbReference>
<evidence type="ECO:0000313" key="9">
    <source>
        <dbReference type="Proteomes" id="UP000184386"/>
    </source>
</evidence>
<dbReference type="PANTHER" id="PTHR37316:SF3">
    <property type="entry name" value="TEICHOIC ACID GLYCEROL-PHOSPHATE TRANSFERASE"/>
    <property type="match status" value="1"/>
</dbReference>
<evidence type="ECO:0000256" key="3">
    <source>
        <dbReference type="ARBA" id="ARBA00022475"/>
    </source>
</evidence>
<dbReference type="GO" id="GO:0047355">
    <property type="term" value="F:CDP-glycerol glycerophosphotransferase activity"/>
    <property type="evidence" value="ECO:0007669"/>
    <property type="project" value="InterPro"/>
</dbReference>
<dbReference type="GO" id="GO:0016757">
    <property type="term" value="F:glycosyltransferase activity"/>
    <property type="evidence" value="ECO:0007669"/>
    <property type="project" value="InterPro"/>
</dbReference>
<dbReference type="EMBL" id="FRAC01000009">
    <property type="protein sequence ID" value="SHK14365.1"/>
    <property type="molecule type" value="Genomic_DNA"/>
</dbReference>
<comment type="similarity">
    <text evidence="2">Belongs to the CDP-glycerol glycerophosphotransferase family.</text>
</comment>
<dbReference type="Gene3D" id="3.40.50.2000">
    <property type="entry name" value="Glycogen Phosphorylase B"/>
    <property type="match status" value="2"/>
</dbReference>